<evidence type="ECO:0008006" key="3">
    <source>
        <dbReference type="Google" id="ProtNLM"/>
    </source>
</evidence>
<dbReference type="AlphaFoldDB" id="A0A0C2JQV3"/>
<dbReference type="Proteomes" id="UP000031668">
    <property type="component" value="Unassembled WGS sequence"/>
</dbReference>
<name>A0A0C2JQV3_THEKT</name>
<protein>
    <recommendedName>
        <fullName evidence="3">Vacuolar protein sorting/targeting protein 10</fullName>
    </recommendedName>
</protein>
<dbReference type="InterPro" id="IPR036278">
    <property type="entry name" value="Sialidase_sf"/>
</dbReference>
<dbReference type="SUPFAM" id="SSF50939">
    <property type="entry name" value="Sialidases"/>
    <property type="match status" value="1"/>
</dbReference>
<sequence length="278" mass="32334">MLERIAILRINNLSEISIKIINVHQGEIRVVIGTSGRFNEYFYSGKNHYITALKNENTLCLCQLNEDDQLIPIICDLSKDDYLGYKCTVIVHPRISGVIYVNLISCDNQTKTHISFDNGKSFQPLELEQSTFKCPITHCWIVLDLICNHDLNQLHFKEMSIVLFKGTYHRYGSTTRNFFVSFNDGKSWKILDSRIDDIVIFNEGRLMFGQERKNAIIWYSYDMGDTWFNGNNGADCFIGGFEIEYTNYNLIGALNYKKQTDNYTYVLYNFSKETSRFI</sequence>
<dbReference type="OrthoDB" id="5949766at2759"/>
<evidence type="ECO:0000313" key="2">
    <source>
        <dbReference type="Proteomes" id="UP000031668"/>
    </source>
</evidence>
<organism evidence="1 2">
    <name type="scientific">Thelohanellus kitauei</name>
    <name type="common">Myxosporean</name>
    <dbReference type="NCBI Taxonomy" id="669202"/>
    <lineage>
        <taxon>Eukaryota</taxon>
        <taxon>Metazoa</taxon>
        <taxon>Cnidaria</taxon>
        <taxon>Myxozoa</taxon>
        <taxon>Myxosporea</taxon>
        <taxon>Bivalvulida</taxon>
        <taxon>Platysporina</taxon>
        <taxon>Myxobolidae</taxon>
        <taxon>Thelohanellus</taxon>
    </lineage>
</organism>
<dbReference type="CDD" id="cd15482">
    <property type="entry name" value="Sialidase_non-viral"/>
    <property type="match status" value="1"/>
</dbReference>
<reference evidence="1 2" key="1">
    <citation type="journal article" date="2014" name="Genome Biol. Evol.">
        <title>The genome of the myxosporean Thelohanellus kitauei shows adaptations to nutrient acquisition within its fish host.</title>
        <authorList>
            <person name="Yang Y."/>
            <person name="Xiong J."/>
            <person name="Zhou Z."/>
            <person name="Huo F."/>
            <person name="Miao W."/>
            <person name="Ran C."/>
            <person name="Liu Y."/>
            <person name="Zhang J."/>
            <person name="Feng J."/>
            <person name="Wang M."/>
            <person name="Wang M."/>
            <person name="Wang L."/>
            <person name="Yao B."/>
        </authorList>
    </citation>
    <scope>NUCLEOTIDE SEQUENCE [LARGE SCALE GENOMIC DNA]</scope>
    <source>
        <strain evidence="1">Wuqing</strain>
    </source>
</reference>
<proteinExistence type="predicted"/>
<keyword evidence="2" id="KW-1185">Reference proteome</keyword>
<comment type="caution">
    <text evidence="1">The sequence shown here is derived from an EMBL/GenBank/DDBJ whole genome shotgun (WGS) entry which is preliminary data.</text>
</comment>
<dbReference type="EMBL" id="JWZT01001623">
    <property type="protein sequence ID" value="KII71768.1"/>
    <property type="molecule type" value="Genomic_DNA"/>
</dbReference>
<gene>
    <name evidence="1" type="ORF">RF11_00586</name>
</gene>
<accession>A0A0C2JQV3</accession>
<evidence type="ECO:0000313" key="1">
    <source>
        <dbReference type="EMBL" id="KII71768.1"/>
    </source>
</evidence>